<dbReference type="Proteomes" id="UP000262621">
    <property type="component" value="Unassembled WGS sequence"/>
</dbReference>
<dbReference type="PANTHER" id="PTHR30024">
    <property type="entry name" value="ALIPHATIC SULFONATES-BINDING PROTEIN-RELATED"/>
    <property type="match status" value="1"/>
</dbReference>
<comment type="subcellular location">
    <subcellularLocation>
        <location evidence="1">Periplasm</location>
    </subcellularLocation>
</comment>
<organism evidence="6 7">
    <name type="scientific">Micromonospora craniellae</name>
    <dbReference type="NCBI Taxonomy" id="2294034"/>
    <lineage>
        <taxon>Bacteria</taxon>
        <taxon>Bacillati</taxon>
        <taxon>Actinomycetota</taxon>
        <taxon>Actinomycetes</taxon>
        <taxon>Micromonosporales</taxon>
        <taxon>Micromonosporaceae</taxon>
        <taxon>Micromonospora</taxon>
    </lineage>
</organism>
<dbReference type="AlphaFoldDB" id="A0A372FYZ4"/>
<feature type="signal peptide" evidence="4">
    <location>
        <begin position="1"/>
        <end position="25"/>
    </location>
</feature>
<feature type="chain" id="PRO_5017060668" description="SsuA/THI5-like domain-containing protein" evidence="4">
    <location>
        <begin position="26"/>
        <end position="331"/>
    </location>
</feature>
<accession>A0A372FYZ4</accession>
<name>A0A372FYZ4_9ACTN</name>
<dbReference type="OrthoDB" id="5348911at2"/>
<dbReference type="RefSeq" id="WP_117228536.1">
    <property type="nucleotide sequence ID" value="NZ_CP061725.1"/>
</dbReference>
<dbReference type="GO" id="GO:0042597">
    <property type="term" value="C:periplasmic space"/>
    <property type="evidence" value="ECO:0007669"/>
    <property type="project" value="UniProtKB-SubCell"/>
</dbReference>
<evidence type="ECO:0000256" key="3">
    <source>
        <dbReference type="ARBA" id="ARBA00022729"/>
    </source>
</evidence>
<comment type="caution">
    <text evidence="6">The sequence shown here is derived from an EMBL/GenBank/DDBJ whole genome shotgun (WGS) entry which is preliminary data.</text>
</comment>
<evidence type="ECO:0000313" key="6">
    <source>
        <dbReference type="EMBL" id="RFS45844.1"/>
    </source>
</evidence>
<sequence>MFAQKFRRSSIAMSAAVLLALTACGGDSGDQPADGSPLKIKIGVAAPTAEQSLPAVARDLGIFTKHNIDAEIEMIPGGPQITAGLVGGSLQFGVYSAPAPEVGAVQGAPIKYIGTWSHRANLGLVVAPGINSVQDLAGKAVAVSSPGTTTAIYTDMLLREAGLDPATGVVRRNVGGQSAALNAFVSGQVSAAIFGAPVTYTALANLPGAKLLIDYAEQDFSWPYAGVVVTNDYADRNETTVRAVIAALKEAAAAYQDPANEGRIIDIIATFTGTSDKELVKRSFDVAVAQMDPALTPSLADHKNVIEQLAHTTPQASGFDPAKVFDVTFTE</sequence>
<reference evidence="6 7" key="1">
    <citation type="submission" date="2018-08" db="EMBL/GenBank/DDBJ databases">
        <title>Verrucosispora craniellae sp. nov., isolated from a marine sponge in the South China Sea.</title>
        <authorList>
            <person name="Li L."/>
            <person name="Lin H.W."/>
        </authorList>
    </citation>
    <scope>NUCLEOTIDE SEQUENCE [LARGE SCALE GENOMIC DNA]</scope>
    <source>
        <strain evidence="6 7">LHW63014</strain>
    </source>
</reference>
<protein>
    <recommendedName>
        <fullName evidence="5">SsuA/THI5-like domain-containing protein</fullName>
    </recommendedName>
</protein>
<evidence type="ECO:0000256" key="2">
    <source>
        <dbReference type="ARBA" id="ARBA00010742"/>
    </source>
</evidence>
<dbReference type="Gene3D" id="3.40.190.10">
    <property type="entry name" value="Periplasmic binding protein-like II"/>
    <property type="match status" value="2"/>
</dbReference>
<dbReference type="PANTHER" id="PTHR30024:SF47">
    <property type="entry name" value="TAURINE-BINDING PERIPLASMIC PROTEIN"/>
    <property type="match status" value="1"/>
</dbReference>
<gene>
    <name evidence="6" type="ORF">D0Q02_14655</name>
</gene>
<feature type="domain" description="SsuA/THI5-like" evidence="5">
    <location>
        <begin position="56"/>
        <end position="258"/>
    </location>
</feature>
<evidence type="ECO:0000256" key="4">
    <source>
        <dbReference type="SAM" id="SignalP"/>
    </source>
</evidence>
<evidence type="ECO:0000259" key="5">
    <source>
        <dbReference type="Pfam" id="PF09084"/>
    </source>
</evidence>
<dbReference type="SUPFAM" id="SSF53850">
    <property type="entry name" value="Periplasmic binding protein-like II"/>
    <property type="match status" value="1"/>
</dbReference>
<dbReference type="PROSITE" id="PS51257">
    <property type="entry name" value="PROKAR_LIPOPROTEIN"/>
    <property type="match status" value="1"/>
</dbReference>
<dbReference type="Pfam" id="PF09084">
    <property type="entry name" value="NMT1"/>
    <property type="match status" value="1"/>
</dbReference>
<dbReference type="InterPro" id="IPR015168">
    <property type="entry name" value="SsuA/THI5"/>
</dbReference>
<keyword evidence="7" id="KW-1185">Reference proteome</keyword>
<comment type="similarity">
    <text evidence="2">Belongs to the bacterial solute-binding protein SsuA/TauA family.</text>
</comment>
<dbReference type="EMBL" id="QVFU01000013">
    <property type="protein sequence ID" value="RFS45844.1"/>
    <property type="molecule type" value="Genomic_DNA"/>
</dbReference>
<proteinExistence type="inferred from homology"/>
<evidence type="ECO:0000313" key="7">
    <source>
        <dbReference type="Proteomes" id="UP000262621"/>
    </source>
</evidence>
<keyword evidence="3 4" id="KW-0732">Signal</keyword>
<evidence type="ECO:0000256" key="1">
    <source>
        <dbReference type="ARBA" id="ARBA00004418"/>
    </source>
</evidence>